<comment type="cofactor">
    <cofactor evidence="12">
        <name>Mg(2+)</name>
        <dbReference type="ChEBI" id="CHEBI:18420"/>
    </cofactor>
    <text evidence="12">Binds 2 magnesium ions per subunit.</text>
</comment>
<dbReference type="InterPro" id="IPR043128">
    <property type="entry name" value="Rev_trsase/Diguanyl_cyclase"/>
</dbReference>
<keyword evidence="8 12" id="KW-0460">Magnesium</keyword>
<dbReference type="NCBIfam" id="NF002677">
    <property type="entry name" value="PRK02406.1"/>
    <property type="match status" value="1"/>
</dbReference>
<evidence type="ECO:0000256" key="4">
    <source>
        <dbReference type="ARBA" id="ARBA00022695"/>
    </source>
</evidence>
<protein>
    <recommendedName>
        <fullName evidence="12">DNA polymerase IV</fullName>
        <shortName evidence="12">Pol IV</shortName>
        <ecNumber evidence="12">2.7.7.7</ecNumber>
    </recommendedName>
</protein>
<evidence type="ECO:0000256" key="9">
    <source>
        <dbReference type="ARBA" id="ARBA00022932"/>
    </source>
</evidence>
<keyword evidence="6 12" id="KW-0479">Metal-binding</keyword>
<dbReference type="KEGG" id="pacp:FAZ97_20240"/>
<comment type="caution">
    <text evidence="12">Lacks conserved residue(s) required for the propagation of feature annotation.</text>
</comment>
<keyword evidence="10 12" id="KW-0234">DNA repair</keyword>
<dbReference type="Gene3D" id="1.10.150.20">
    <property type="entry name" value="5' to 3' exonuclease, C-terminal subdomain"/>
    <property type="match status" value="1"/>
</dbReference>
<dbReference type="InterPro" id="IPR001126">
    <property type="entry name" value="UmuC"/>
</dbReference>
<keyword evidence="12" id="KW-0963">Cytoplasm</keyword>
<keyword evidence="3 12" id="KW-0808">Transferase</keyword>
<keyword evidence="9 12" id="KW-0239">DNA-directed DNA polymerase</keyword>
<dbReference type="Pfam" id="PF00817">
    <property type="entry name" value="IMS"/>
    <property type="match status" value="1"/>
</dbReference>
<dbReference type="GO" id="GO:0003684">
    <property type="term" value="F:damaged DNA binding"/>
    <property type="evidence" value="ECO:0007669"/>
    <property type="project" value="InterPro"/>
</dbReference>
<evidence type="ECO:0000256" key="8">
    <source>
        <dbReference type="ARBA" id="ARBA00022842"/>
    </source>
</evidence>
<reference evidence="14 15" key="1">
    <citation type="submission" date="2019-12" db="EMBL/GenBank/DDBJ databases">
        <title>Paraburkholderia acidiphila 7Q-K02 sp. nov and Paraburkholderia acidisoli DHF22 sp. nov., two strains isolated from forest soil.</title>
        <authorList>
            <person name="Gao Z."/>
            <person name="Qiu L."/>
        </authorList>
    </citation>
    <scope>NUCLEOTIDE SEQUENCE [LARGE SCALE GENOMIC DNA]</scope>
    <source>
        <strain evidence="14 15">7Q-K02</strain>
    </source>
</reference>
<dbReference type="OrthoDB" id="9808813at2"/>
<keyword evidence="2 12" id="KW-0515">Mutator protein</keyword>
<evidence type="ECO:0000256" key="7">
    <source>
        <dbReference type="ARBA" id="ARBA00022763"/>
    </source>
</evidence>
<dbReference type="EC" id="2.7.7.7" evidence="12"/>
<dbReference type="SUPFAM" id="SSF56672">
    <property type="entry name" value="DNA/RNA polymerases"/>
    <property type="match status" value="1"/>
</dbReference>
<dbReference type="InterPro" id="IPR043502">
    <property type="entry name" value="DNA/RNA_pol_sf"/>
</dbReference>
<comment type="function">
    <text evidence="12">Poorly processive, error-prone DNA polymerase involved in untargeted mutagenesis. Copies undamaged DNA at stalled replication forks, which arise in vivo from mismatched or misaligned primer ends. These misaligned primers can be extended by PolIV. Exhibits no 3'-5' exonuclease (proofreading) activity. May be involved in translesional synthesis, in conjunction with the beta clamp from PolIII.</text>
</comment>
<comment type="similarity">
    <text evidence="1 12">Belongs to the DNA polymerase type-Y family.</text>
</comment>
<sequence>MDAFYASVELLRYPELRGKPVVIGGGRNAAPEVLPDGTRRFARLRDYVGRGVVTTSTYEARALGVFSAMGMMKAAQLAPDAILLPTDFDSYRRYSRQFKDAVRAFTDQIEDRGIDEIYIDLTGIDGESRELGNRIKSAVHEATSLTCSIAIAPNKLLAKIGSELDKPNGLTILTMDDLESRIWPLPAKKVNGIGPRANERLASIGIGTVGELASADLGLLQEHFGPTYAAWLARIARGLDDRAVVVSSEPKSMSRETTFERDMHVVRDRAVLTPALTRLCERVTEDLQRKGYRGRTVGLKIKFADFKIVTRDLSLTEPVADAAAIRRAVGECLKRVSLDRRIRLIGVRIGSLERATGTASAMVPTQGELPFDG</sequence>
<feature type="site" description="Substrate discrimination" evidence="12">
    <location>
        <position position="5"/>
    </location>
</feature>
<dbReference type="EMBL" id="CP046910">
    <property type="protein sequence ID" value="QGZ57254.1"/>
    <property type="molecule type" value="Genomic_DNA"/>
</dbReference>
<dbReference type="GO" id="GO:0006281">
    <property type="term" value="P:DNA repair"/>
    <property type="evidence" value="ECO:0007669"/>
    <property type="project" value="UniProtKB-UniRule"/>
</dbReference>
<evidence type="ECO:0000256" key="11">
    <source>
        <dbReference type="ARBA" id="ARBA00049244"/>
    </source>
</evidence>
<keyword evidence="15" id="KW-1185">Reference proteome</keyword>
<feature type="active site" evidence="12">
    <location>
        <position position="116"/>
    </location>
</feature>
<dbReference type="GO" id="GO:0006261">
    <property type="term" value="P:DNA-templated DNA replication"/>
    <property type="evidence" value="ECO:0007669"/>
    <property type="project" value="UniProtKB-UniRule"/>
</dbReference>
<evidence type="ECO:0000256" key="10">
    <source>
        <dbReference type="ARBA" id="ARBA00023204"/>
    </source>
</evidence>
<dbReference type="PROSITE" id="PS50173">
    <property type="entry name" value="UMUC"/>
    <property type="match status" value="1"/>
</dbReference>
<feature type="domain" description="UmuC" evidence="13">
    <location>
        <begin position="1"/>
        <end position="194"/>
    </location>
</feature>
<evidence type="ECO:0000313" key="14">
    <source>
        <dbReference type="EMBL" id="QGZ57254.1"/>
    </source>
</evidence>
<gene>
    <name evidence="12 14" type="primary">dinB</name>
    <name evidence="14" type="ORF">FAZ97_20240</name>
</gene>
<comment type="subunit">
    <text evidence="12">Monomer.</text>
</comment>
<evidence type="ECO:0000313" key="15">
    <source>
        <dbReference type="Proteomes" id="UP000434209"/>
    </source>
</evidence>
<evidence type="ECO:0000256" key="1">
    <source>
        <dbReference type="ARBA" id="ARBA00010945"/>
    </source>
</evidence>
<evidence type="ECO:0000256" key="3">
    <source>
        <dbReference type="ARBA" id="ARBA00022679"/>
    </source>
</evidence>
<dbReference type="RefSeq" id="WP_158760202.1">
    <property type="nucleotide sequence ID" value="NZ_CP046910.1"/>
</dbReference>
<evidence type="ECO:0000256" key="6">
    <source>
        <dbReference type="ARBA" id="ARBA00022723"/>
    </source>
</evidence>
<dbReference type="SUPFAM" id="SSF100879">
    <property type="entry name" value="Lesion bypass DNA polymerase (Y-family), little finger domain"/>
    <property type="match status" value="1"/>
</dbReference>
<dbReference type="InterPro" id="IPR022880">
    <property type="entry name" value="DNApol_IV"/>
</dbReference>
<dbReference type="GO" id="GO:0009432">
    <property type="term" value="P:SOS response"/>
    <property type="evidence" value="ECO:0007669"/>
    <property type="project" value="TreeGrafter"/>
</dbReference>
<keyword evidence="7 12" id="KW-0227">DNA damage</keyword>
<comment type="subcellular location">
    <subcellularLocation>
        <location evidence="12">Cytoplasm</location>
    </subcellularLocation>
</comment>
<accession>A0A7Z2G8Y9</accession>
<dbReference type="InterPro" id="IPR036775">
    <property type="entry name" value="DNA_pol_Y-fam_lit_finger_sf"/>
</dbReference>
<dbReference type="GO" id="GO:0003887">
    <property type="term" value="F:DNA-directed DNA polymerase activity"/>
    <property type="evidence" value="ECO:0007669"/>
    <property type="project" value="UniProtKB-UniRule"/>
</dbReference>
<dbReference type="AlphaFoldDB" id="A0A7Z2G8Y9"/>
<comment type="catalytic activity">
    <reaction evidence="11 12">
        <text>DNA(n) + a 2'-deoxyribonucleoside 5'-triphosphate = DNA(n+1) + diphosphate</text>
        <dbReference type="Rhea" id="RHEA:22508"/>
        <dbReference type="Rhea" id="RHEA-COMP:17339"/>
        <dbReference type="Rhea" id="RHEA-COMP:17340"/>
        <dbReference type="ChEBI" id="CHEBI:33019"/>
        <dbReference type="ChEBI" id="CHEBI:61560"/>
        <dbReference type="ChEBI" id="CHEBI:173112"/>
        <dbReference type="EC" id="2.7.7.7"/>
    </reaction>
</comment>
<dbReference type="GO" id="GO:0005829">
    <property type="term" value="C:cytosol"/>
    <property type="evidence" value="ECO:0007669"/>
    <property type="project" value="TreeGrafter"/>
</dbReference>
<dbReference type="InterPro" id="IPR017961">
    <property type="entry name" value="DNA_pol_Y-fam_little_finger"/>
</dbReference>
<dbReference type="Pfam" id="PF11799">
    <property type="entry name" value="IMS_C"/>
    <property type="match status" value="1"/>
</dbReference>
<dbReference type="HAMAP" id="MF_01113">
    <property type="entry name" value="DNApol_IV"/>
    <property type="match status" value="1"/>
</dbReference>
<dbReference type="Gene3D" id="3.30.1490.100">
    <property type="entry name" value="DNA polymerase, Y-family, little finger domain"/>
    <property type="match status" value="1"/>
</dbReference>
<dbReference type="GO" id="GO:0000287">
    <property type="term" value="F:magnesium ion binding"/>
    <property type="evidence" value="ECO:0007669"/>
    <property type="project" value="UniProtKB-UniRule"/>
</dbReference>
<dbReference type="Gene3D" id="3.40.1170.60">
    <property type="match status" value="1"/>
</dbReference>
<evidence type="ECO:0000259" key="13">
    <source>
        <dbReference type="PROSITE" id="PS50173"/>
    </source>
</evidence>
<keyword evidence="4 12" id="KW-0548">Nucleotidyltransferase</keyword>
<dbReference type="FunFam" id="3.30.1490.100:FF:000004">
    <property type="entry name" value="DNA polymerase IV"/>
    <property type="match status" value="1"/>
</dbReference>
<dbReference type="PANTHER" id="PTHR11076:SF33">
    <property type="entry name" value="DNA POLYMERASE KAPPA"/>
    <property type="match status" value="1"/>
</dbReference>
<proteinExistence type="inferred from homology"/>
<evidence type="ECO:0000256" key="2">
    <source>
        <dbReference type="ARBA" id="ARBA00022457"/>
    </source>
</evidence>
<feature type="binding site" evidence="12">
    <location>
        <position position="115"/>
    </location>
    <ligand>
        <name>Mg(2+)</name>
        <dbReference type="ChEBI" id="CHEBI:18420"/>
    </ligand>
</feature>
<evidence type="ECO:0000256" key="5">
    <source>
        <dbReference type="ARBA" id="ARBA00022705"/>
    </source>
</evidence>
<name>A0A7Z2G8Y9_9BURK</name>
<evidence type="ECO:0000256" key="12">
    <source>
        <dbReference type="HAMAP-Rule" id="MF_01113"/>
    </source>
</evidence>
<dbReference type="CDD" id="cd03586">
    <property type="entry name" value="PolY_Pol_IV_kappa"/>
    <property type="match status" value="1"/>
</dbReference>
<dbReference type="Gene3D" id="3.30.70.270">
    <property type="match status" value="2"/>
</dbReference>
<dbReference type="GO" id="GO:0042276">
    <property type="term" value="P:error-prone translesion synthesis"/>
    <property type="evidence" value="ECO:0007669"/>
    <property type="project" value="TreeGrafter"/>
</dbReference>
<dbReference type="InterPro" id="IPR050116">
    <property type="entry name" value="DNA_polymerase-Y"/>
</dbReference>
<dbReference type="Proteomes" id="UP000434209">
    <property type="component" value="Chromosome 2"/>
</dbReference>
<dbReference type="PANTHER" id="PTHR11076">
    <property type="entry name" value="DNA REPAIR POLYMERASE UMUC / TRANSFERASE FAMILY MEMBER"/>
    <property type="match status" value="1"/>
</dbReference>
<keyword evidence="12" id="KW-0238">DNA-binding</keyword>
<organism evidence="14 15">
    <name type="scientific">Paraburkholderia acidiphila</name>
    <dbReference type="NCBI Taxonomy" id="2571747"/>
    <lineage>
        <taxon>Bacteria</taxon>
        <taxon>Pseudomonadati</taxon>
        <taxon>Pseudomonadota</taxon>
        <taxon>Betaproteobacteria</taxon>
        <taxon>Burkholderiales</taxon>
        <taxon>Burkholderiaceae</taxon>
        <taxon>Paraburkholderia</taxon>
    </lineage>
</organism>
<keyword evidence="5 12" id="KW-0235">DNA replication</keyword>